<dbReference type="InterPro" id="IPR018247">
    <property type="entry name" value="EF_Hand_1_Ca_BS"/>
</dbReference>
<dbReference type="PROSITE" id="PS50222">
    <property type="entry name" value="EF_HAND_2"/>
    <property type="match status" value="1"/>
</dbReference>
<dbReference type="GO" id="GO:0005509">
    <property type="term" value="F:calcium ion binding"/>
    <property type="evidence" value="ECO:0007669"/>
    <property type="project" value="InterPro"/>
</dbReference>
<keyword evidence="1" id="KW-0732">Signal</keyword>
<dbReference type="InterPro" id="IPR029058">
    <property type="entry name" value="AB_hydrolase_fold"/>
</dbReference>
<dbReference type="EMBL" id="WWCK01000002">
    <property type="protein sequence ID" value="MYM66288.1"/>
    <property type="molecule type" value="Genomic_DNA"/>
</dbReference>
<dbReference type="InterPro" id="IPR002048">
    <property type="entry name" value="EF_hand_dom"/>
</dbReference>
<evidence type="ECO:0000313" key="3">
    <source>
        <dbReference type="EMBL" id="MYM66288.1"/>
    </source>
</evidence>
<feature type="chain" id="PRO_5031469703" description="EF-hand domain-containing protein" evidence="1">
    <location>
        <begin position="27"/>
        <end position="426"/>
    </location>
</feature>
<proteinExistence type="predicted"/>
<organism evidence="3 4">
    <name type="scientific">Duganella rivi</name>
    <dbReference type="NCBI Taxonomy" id="2666083"/>
    <lineage>
        <taxon>Bacteria</taxon>
        <taxon>Pseudomonadati</taxon>
        <taxon>Pseudomonadota</taxon>
        <taxon>Betaproteobacteria</taxon>
        <taxon>Burkholderiales</taxon>
        <taxon>Oxalobacteraceae</taxon>
        <taxon>Telluria group</taxon>
        <taxon>Duganella</taxon>
    </lineage>
</organism>
<evidence type="ECO:0000313" key="4">
    <source>
        <dbReference type="Proteomes" id="UP000450012"/>
    </source>
</evidence>
<dbReference type="PROSITE" id="PS00018">
    <property type="entry name" value="EF_HAND_1"/>
    <property type="match status" value="1"/>
</dbReference>
<name>A0A7X4GMT7_9BURK</name>
<accession>A0A7X4GMT7</accession>
<evidence type="ECO:0000256" key="1">
    <source>
        <dbReference type="SAM" id="SignalP"/>
    </source>
</evidence>
<dbReference type="SUPFAM" id="SSF53474">
    <property type="entry name" value="alpha/beta-Hydrolases"/>
    <property type="match status" value="1"/>
</dbReference>
<gene>
    <name evidence="3" type="ORF">GTP45_05485</name>
</gene>
<dbReference type="InterPro" id="IPR053145">
    <property type="entry name" value="AB_hydrolase_Est10"/>
</dbReference>
<keyword evidence="4" id="KW-1185">Reference proteome</keyword>
<dbReference type="Gene3D" id="3.40.50.1820">
    <property type="entry name" value="alpha/beta hydrolase"/>
    <property type="match status" value="1"/>
</dbReference>
<dbReference type="Proteomes" id="UP000450012">
    <property type="component" value="Unassembled WGS sequence"/>
</dbReference>
<reference evidence="3 4" key="1">
    <citation type="submission" date="2019-12" db="EMBL/GenBank/DDBJ databases">
        <title>Novel species isolated from a subtropical stream in China.</title>
        <authorList>
            <person name="Lu H."/>
        </authorList>
    </citation>
    <scope>NUCLEOTIDE SEQUENCE [LARGE SCALE GENOMIC DNA]</scope>
    <source>
        <strain evidence="3 4">FT55W</strain>
    </source>
</reference>
<dbReference type="PANTHER" id="PTHR43265:SF1">
    <property type="entry name" value="ESTERASE ESTD"/>
    <property type="match status" value="1"/>
</dbReference>
<dbReference type="PANTHER" id="PTHR43265">
    <property type="entry name" value="ESTERASE ESTD"/>
    <property type="match status" value="1"/>
</dbReference>
<comment type="caution">
    <text evidence="3">The sequence shown here is derived from an EMBL/GenBank/DDBJ whole genome shotgun (WGS) entry which is preliminary data.</text>
</comment>
<feature type="signal peptide" evidence="1">
    <location>
        <begin position="1"/>
        <end position="26"/>
    </location>
</feature>
<dbReference type="RefSeq" id="WP_161012884.1">
    <property type="nucleotide sequence ID" value="NZ_WWCK01000002.1"/>
</dbReference>
<dbReference type="AlphaFoldDB" id="A0A7X4GMT7"/>
<evidence type="ECO:0000259" key="2">
    <source>
        <dbReference type="PROSITE" id="PS50222"/>
    </source>
</evidence>
<sequence>MRNRISNIVLWGVFFMCTLCLHPAFAQHTWHFSVPASASSDAMRGQVDWPNGALNQWDGPVLLLVSSGNPNDRDGWLVRSIETVWWERLPLKEFTVALLAEGIAVIRFDNPGVLPPSLKCRETIRKRGLSAEVLRKHCLNAAVVGKFTPTRYLNNIESLLLRVQAQMPAVRSRLAALGFSEGLYHAASLADRGRFVLQGLISIGSPAEAFTSLSHWQGVERVMETLADFDVNMDGIVTNEEIRQGHQRGINNFLSLGGWLSESGAWGDDNRATLNARALLAYEEIRQRYIDIAGPGKLEWVTEANGVPVPNMTESLWQLHFFGELAPLDVMQRRAIPGLFFWGENDRQVGIGRQADLVDQAIKGGADIQYRRLPGRYHLLSRHEDLDWLEADFMPIIAKQVVLFLKGRRCQELDARGRDCWPRPDQ</sequence>
<dbReference type="GO" id="GO:0052689">
    <property type="term" value="F:carboxylic ester hydrolase activity"/>
    <property type="evidence" value="ECO:0007669"/>
    <property type="project" value="TreeGrafter"/>
</dbReference>
<feature type="domain" description="EF-hand" evidence="2">
    <location>
        <begin position="217"/>
        <end position="252"/>
    </location>
</feature>
<protein>
    <recommendedName>
        <fullName evidence="2">EF-hand domain-containing protein</fullName>
    </recommendedName>
</protein>